<dbReference type="EMBL" id="CP049886">
    <property type="protein sequence ID" value="QIL47022.1"/>
    <property type="molecule type" value="Genomic_DNA"/>
</dbReference>
<dbReference type="GO" id="GO:0020002">
    <property type="term" value="C:host cell plasma membrane"/>
    <property type="evidence" value="ECO:0007669"/>
    <property type="project" value="UniProtKB-SubCell"/>
</dbReference>
<keyword evidence="10" id="KW-0843">Virulence</keyword>
<feature type="domain" description="Thiol-activated cytolysin C-terminal" evidence="15">
    <location>
        <begin position="390"/>
        <end position="490"/>
    </location>
</feature>
<keyword evidence="8 14" id="KW-0204">Cytolysis</keyword>
<dbReference type="InterPro" id="IPR036363">
    <property type="entry name" value="Thiol_cytolysin_ab_sf"/>
</dbReference>
<dbReference type="InterPro" id="IPR036359">
    <property type="entry name" value="Thiol_cytolysin_sf"/>
</dbReference>
<dbReference type="AlphaFoldDB" id="A0A6G8AQ08"/>
<reference evidence="16 17" key="1">
    <citation type="submission" date="2020-03" db="EMBL/GenBank/DDBJ databases">
        <title>Vagococcus sp. nov., isolated from beetles.</title>
        <authorList>
            <person name="Hyun D.-W."/>
            <person name="Bae J.-W."/>
        </authorList>
    </citation>
    <scope>NUCLEOTIDE SEQUENCE [LARGE SCALE GENOMIC DNA]</scope>
    <source>
        <strain evidence="16 17">HDW17A</strain>
    </source>
</reference>
<dbReference type="Gene3D" id="2.60.40.1430">
    <property type="entry name" value="Perfringolysin, domain 4"/>
    <property type="match status" value="1"/>
</dbReference>
<organism evidence="16 17">
    <name type="scientific">Vagococcus coleopterorum</name>
    <dbReference type="NCBI Taxonomy" id="2714946"/>
    <lineage>
        <taxon>Bacteria</taxon>
        <taxon>Bacillati</taxon>
        <taxon>Bacillota</taxon>
        <taxon>Bacilli</taxon>
        <taxon>Lactobacillales</taxon>
        <taxon>Enterococcaceae</taxon>
        <taxon>Vagococcus</taxon>
    </lineage>
</organism>
<keyword evidence="7 14" id="KW-0354">Hemolysis</keyword>
<dbReference type="Pfam" id="PF01289">
    <property type="entry name" value="Thiol_cytolysin"/>
    <property type="match status" value="1"/>
</dbReference>
<dbReference type="PRINTS" id="PR01400">
    <property type="entry name" value="TACYTOLYSIN"/>
</dbReference>
<evidence type="ECO:0000313" key="16">
    <source>
        <dbReference type="EMBL" id="QIL47022.1"/>
    </source>
</evidence>
<evidence type="ECO:0000256" key="7">
    <source>
        <dbReference type="ARBA" id="ARBA00022735"/>
    </source>
</evidence>
<keyword evidence="17" id="KW-1185">Reference proteome</keyword>
<keyword evidence="11 14" id="KW-0446">Lipid-binding</keyword>
<proteinExistence type="inferred from homology"/>
<evidence type="ECO:0000256" key="14">
    <source>
        <dbReference type="RuleBase" id="RU364025"/>
    </source>
</evidence>
<sequence>MKITTGVVLGFSSLGFNASLGVEASEQGKQSADDYISSLDYDNREILAHNGELVENVLPTSSYRKNGSFIVLQREKKQLSNGSADISVINSTSNKVFPGALLKADSGLLENKPTIISGKRAPLTLSVDLPGMKDGDNQIKVENPKESTVQSSVNNLLSTWNEKYAGDYPNVAARIEYSDSMAYSMEQLKAKFGLSFEKLKVPLNLDFSTVTSGEKQVQIVNFKQIYYTVNMDTPENPGDVFDSSITTDYLVKKGVNSQTPPVYVSNVAYGRSMYVKLETSSKSNEVQNAFAAAIKGVDISQNTEYQSILNNSSFTAVILGGDAGQASKVVSGKIEDLKEIIQEGSRYGKLNPSVPISYTTSFLKDNSAATISNQTEYVETKINEYKDGAVTLDHSGAYVIKYHLYWDELSYDEEGNEVLTPRSWERNDDNLTAHFATTIQLKGNVRNLRIKAEECTGLAWEWWRTIYDKSDIPLVKHRIISNWGTTLSPKVSDEVTD</sequence>
<evidence type="ECO:0000256" key="8">
    <source>
        <dbReference type="ARBA" id="ARBA00022852"/>
    </source>
</evidence>
<dbReference type="InterPro" id="IPR035390">
    <property type="entry name" value="Thiol_cytolys_C"/>
</dbReference>
<comment type="similarity">
    <text evidence="1 14">Belongs to the cholesterol-dependent cytolysin family.</text>
</comment>
<keyword evidence="2 14" id="KW-1134">Transmembrane beta strand</keyword>
<dbReference type="GO" id="GO:0031640">
    <property type="term" value="P:killing of cells of another organism"/>
    <property type="evidence" value="ECO:0007669"/>
    <property type="project" value="UniProtKB-KW"/>
</dbReference>
<dbReference type="GO" id="GO:0090729">
    <property type="term" value="F:toxin activity"/>
    <property type="evidence" value="ECO:0007669"/>
    <property type="project" value="UniProtKB-KW"/>
</dbReference>
<gene>
    <name evidence="16" type="ORF">G7081_06960</name>
</gene>
<evidence type="ECO:0000313" key="17">
    <source>
        <dbReference type="Proteomes" id="UP000500890"/>
    </source>
</evidence>
<comment type="subcellular location">
    <subcellularLocation>
        <location evidence="14">Secreted</location>
    </subcellularLocation>
    <subcellularLocation>
        <location evidence="14">Host cell membrane</location>
        <topology evidence="14">Multi-pass membrane protein</topology>
    </subcellularLocation>
</comment>
<dbReference type="GO" id="GO:0005576">
    <property type="term" value="C:extracellular region"/>
    <property type="evidence" value="ECO:0007669"/>
    <property type="project" value="UniProtKB-SubCell"/>
</dbReference>
<dbReference type="InterPro" id="IPR038700">
    <property type="entry name" value="Thiol_cytolys_C_sf"/>
</dbReference>
<evidence type="ECO:0000256" key="4">
    <source>
        <dbReference type="ARBA" id="ARBA00022525"/>
    </source>
</evidence>
<evidence type="ECO:0000256" key="10">
    <source>
        <dbReference type="ARBA" id="ARBA00023026"/>
    </source>
</evidence>
<evidence type="ECO:0000256" key="5">
    <source>
        <dbReference type="ARBA" id="ARBA00022656"/>
    </source>
</evidence>
<dbReference type="Proteomes" id="UP000500890">
    <property type="component" value="Chromosome"/>
</dbReference>
<keyword evidence="5 14" id="KW-0800">Toxin</keyword>
<keyword evidence="3 14" id="KW-1032">Host cell membrane</keyword>
<evidence type="ECO:0000256" key="3">
    <source>
        <dbReference type="ARBA" id="ARBA00022511"/>
    </source>
</evidence>
<evidence type="ECO:0000256" key="13">
    <source>
        <dbReference type="ARBA" id="ARBA00030056"/>
    </source>
</evidence>
<evidence type="ECO:0000256" key="11">
    <source>
        <dbReference type="ARBA" id="ARBA00023121"/>
    </source>
</evidence>
<dbReference type="InterPro" id="IPR001869">
    <property type="entry name" value="Thiol_cytolysin"/>
</dbReference>
<keyword evidence="6 14" id="KW-0812">Transmembrane</keyword>
<comment type="function">
    <text evidence="14">A cholesterol-dependent toxin that causes cytolysis by forming pores in cholesterol containing host membranes. After binding to target membranes, the protein undergoes a major conformation change, leading to its insertion in the host membrane and formation of an oligomeric pore complex. Cholesterol is required for binding to host membranes, membrane insertion and pore formation; cholesterol binding is mediated by a Thr-Leu pair in the C-terminus. Can be reversibly inactivated by oxidation.</text>
</comment>
<evidence type="ECO:0000256" key="9">
    <source>
        <dbReference type="ARBA" id="ARBA00022870"/>
    </source>
</evidence>
<dbReference type="Gene3D" id="3.40.30.40">
    <property type="entry name" value="Perfringolysin"/>
    <property type="match status" value="1"/>
</dbReference>
<dbReference type="KEGG" id="vah:G7081_06960"/>
<evidence type="ECO:0000256" key="2">
    <source>
        <dbReference type="ARBA" id="ARBA00022452"/>
    </source>
</evidence>
<evidence type="ECO:0000256" key="1">
    <source>
        <dbReference type="ARBA" id="ARBA00008503"/>
    </source>
</evidence>
<dbReference type="Pfam" id="PF17440">
    <property type="entry name" value="Thiol_cytolys_C"/>
    <property type="match status" value="1"/>
</dbReference>
<dbReference type="SUPFAM" id="SSF56978">
    <property type="entry name" value="Perfringolysin"/>
    <property type="match status" value="1"/>
</dbReference>
<keyword evidence="9 14" id="KW-1043">Host membrane</keyword>
<evidence type="ECO:0000256" key="12">
    <source>
        <dbReference type="ARBA" id="ARBA00023136"/>
    </source>
</evidence>
<dbReference type="Gene3D" id="3.30.1040.20">
    <property type="match status" value="1"/>
</dbReference>
<evidence type="ECO:0000259" key="15">
    <source>
        <dbReference type="Pfam" id="PF17440"/>
    </source>
</evidence>
<name>A0A6G8AQ08_9ENTE</name>
<accession>A0A6G8AQ08</accession>
<dbReference type="Gene3D" id="3.90.840.10">
    <property type="entry name" value="Thiol-activated cytolysin superfamily/Thiol-activated cytolysin, alpha-beta domain"/>
    <property type="match status" value="1"/>
</dbReference>
<keyword evidence="4 14" id="KW-0964">Secreted</keyword>
<dbReference type="GO" id="GO:0015485">
    <property type="term" value="F:cholesterol binding"/>
    <property type="evidence" value="ECO:0007669"/>
    <property type="project" value="InterPro"/>
</dbReference>
<protein>
    <recommendedName>
        <fullName evidence="13 14">Thiol-activated cytolysin</fullName>
    </recommendedName>
</protein>
<keyword evidence="12 14" id="KW-0472">Membrane</keyword>
<evidence type="ECO:0000256" key="6">
    <source>
        <dbReference type="ARBA" id="ARBA00022692"/>
    </source>
</evidence>